<organism evidence="2 3">
    <name type="scientific">Rhizophlyctis rosea</name>
    <dbReference type="NCBI Taxonomy" id="64517"/>
    <lineage>
        <taxon>Eukaryota</taxon>
        <taxon>Fungi</taxon>
        <taxon>Fungi incertae sedis</taxon>
        <taxon>Chytridiomycota</taxon>
        <taxon>Chytridiomycota incertae sedis</taxon>
        <taxon>Chytridiomycetes</taxon>
        <taxon>Rhizophlyctidales</taxon>
        <taxon>Rhizophlyctidaceae</taxon>
        <taxon>Rhizophlyctis</taxon>
    </lineage>
</organism>
<protein>
    <recommendedName>
        <fullName evidence="1">DEK-C domain-containing protein</fullName>
    </recommendedName>
</protein>
<sequence>IRHVLAISDLSKMTKKKVREELSNYFGMDLTVKRDYINETVERILKEGQV</sequence>
<reference evidence="2" key="1">
    <citation type="submission" date="2020-05" db="EMBL/GenBank/DDBJ databases">
        <title>Phylogenomic resolution of chytrid fungi.</title>
        <authorList>
            <person name="Stajich J.E."/>
            <person name="Amses K."/>
            <person name="Simmons R."/>
            <person name="Seto K."/>
            <person name="Myers J."/>
            <person name="Bonds A."/>
            <person name="Quandt C.A."/>
            <person name="Barry K."/>
            <person name="Liu P."/>
            <person name="Grigoriev I."/>
            <person name="Longcore J.E."/>
            <person name="James T.Y."/>
        </authorList>
    </citation>
    <scope>NUCLEOTIDE SEQUENCE</scope>
    <source>
        <strain evidence="2">JEL0318</strain>
    </source>
</reference>
<feature type="non-terminal residue" evidence="2">
    <location>
        <position position="1"/>
    </location>
</feature>
<dbReference type="Gene3D" id="1.10.10.60">
    <property type="entry name" value="Homeodomain-like"/>
    <property type="match status" value="1"/>
</dbReference>
<gene>
    <name evidence="2" type="ORF">HK097_009541</name>
</gene>
<dbReference type="AlphaFoldDB" id="A0AAD5X112"/>
<dbReference type="PROSITE" id="PS51998">
    <property type="entry name" value="DEK_C"/>
    <property type="match status" value="1"/>
</dbReference>
<feature type="domain" description="DEK-C" evidence="1">
    <location>
        <begin position="1"/>
        <end position="46"/>
    </location>
</feature>
<evidence type="ECO:0000313" key="2">
    <source>
        <dbReference type="EMBL" id="KAJ3049462.1"/>
    </source>
</evidence>
<dbReference type="InterPro" id="IPR014876">
    <property type="entry name" value="DEK_C"/>
</dbReference>
<evidence type="ECO:0000313" key="3">
    <source>
        <dbReference type="Proteomes" id="UP001212841"/>
    </source>
</evidence>
<dbReference type="SUPFAM" id="SSF109715">
    <property type="entry name" value="DEK C-terminal domain"/>
    <property type="match status" value="1"/>
</dbReference>
<dbReference type="Proteomes" id="UP001212841">
    <property type="component" value="Unassembled WGS sequence"/>
</dbReference>
<name>A0AAD5X112_9FUNG</name>
<evidence type="ECO:0000259" key="1">
    <source>
        <dbReference type="PROSITE" id="PS51998"/>
    </source>
</evidence>
<dbReference type="EMBL" id="JADGJD010000640">
    <property type="protein sequence ID" value="KAJ3049462.1"/>
    <property type="molecule type" value="Genomic_DNA"/>
</dbReference>
<comment type="caution">
    <text evidence="2">The sequence shown here is derived from an EMBL/GenBank/DDBJ whole genome shotgun (WGS) entry which is preliminary data.</text>
</comment>
<dbReference type="Pfam" id="PF08766">
    <property type="entry name" value="DEK_C"/>
    <property type="match status" value="1"/>
</dbReference>
<accession>A0AAD5X112</accession>
<proteinExistence type="predicted"/>
<keyword evidence="3" id="KW-1185">Reference proteome</keyword>